<dbReference type="InterPro" id="IPR050098">
    <property type="entry name" value="TFPI/VKTCI-like"/>
</dbReference>
<dbReference type="Pfam" id="PF00014">
    <property type="entry name" value="Kunitz_BPTI"/>
    <property type="match status" value="1"/>
</dbReference>
<keyword evidence="4" id="KW-0722">Serine protease inhibitor</keyword>
<dbReference type="InterPro" id="IPR036880">
    <property type="entry name" value="Kunitz_BPTI_sf"/>
</dbReference>
<evidence type="ECO:0000313" key="10">
    <source>
        <dbReference type="WBParaSite" id="ACAC_0000397301-mRNA-1"/>
    </source>
</evidence>
<dbReference type="Proteomes" id="UP000035642">
    <property type="component" value="Unassembled WGS sequence"/>
</dbReference>
<evidence type="ECO:0000256" key="7">
    <source>
        <dbReference type="ARBA" id="ARBA00034146"/>
    </source>
</evidence>
<dbReference type="SUPFAM" id="SSF57362">
    <property type="entry name" value="BPTI-like"/>
    <property type="match status" value="1"/>
</dbReference>
<dbReference type="PANTHER" id="PTHR10083:SF376">
    <property type="entry name" value="SERINE PEPTIDASE INHIBITOR, KUNITZ TYPE, 3"/>
    <property type="match status" value="1"/>
</dbReference>
<dbReference type="SMART" id="SM00131">
    <property type="entry name" value="KU"/>
    <property type="match status" value="1"/>
</dbReference>
<evidence type="ECO:0000256" key="3">
    <source>
        <dbReference type="ARBA" id="ARBA00022690"/>
    </source>
</evidence>
<keyword evidence="3" id="KW-0646">Protease inhibitor</keyword>
<dbReference type="GO" id="GO:0005615">
    <property type="term" value="C:extracellular space"/>
    <property type="evidence" value="ECO:0007669"/>
    <property type="project" value="TreeGrafter"/>
</dbReference>
<dbReference type="WBParaSite" id="ACAC_0000397301-mRNA-1">
    <property type="protein sequence ID" value="ACAC_0000397301-mRNA-1"/>
    <property type="gene ID" value="ACAC_0000397301"/>
</dbReference>
<organism evidence="9 10">
    <name type="scientific">Angiostrongylus cantonensis</name>
    <name type="common">Rat lungworm</name>
    <dbReference type="NCBI Taxonomy" id="6313"/>
    <lineage>
        <taxon>Eukaryota</taxon>
        <taxon>Metazoa</taxon>
        <taxon>Ecdysozoa</taxon>
        <taxon>Nematoda</taxon>
        <taxon>Chromadorea</taxon>
        <taxon>Rhabditida</taxon>
        <taxon>Rhabditina</taxon>
        <taxon>Rhabditomorpha</taxon>
        <taxon>Strongyloidea</taxon>
        <taxon>Metastrongylidae</taxon>
        <taxon>Angiostrongylus</taxon>
    </lineage>
</organism>
<evidence type="ECO:0000256" key="2">
    <source>
        <dbReference type="ARBA" id="ARBA00022525"/>
    </source>
</evidence>
<evidence type="ECO:0000313" key="9">
    <source>
        <dbReference type="Proteomes" id="UP000035642"/>
    </source>
</evidence>
<feature type="domain" description="BPTI/Kunitz inhibitor" evidence="8">
    <location>
        <begin position="76"/>
        <end position="125"/>
    </location>
</feature>
<accession>A0A0K0D1M8</accession>
<keyword evidence="6" id="KW-1199">Hemostasis impairing toxin</keyword>
<evidence type="ECO:0000256" key="4">
    <source>
        <dbReference type="ARBA" id="ARBA00022900"/>
    </source>
</evidence>
<dbReference type="AlphaFoldDB" id="A0A0K0D1M8"/>
<reference evidence="9" key="1">
    <citation type="submission" date="2012-09" db="EMBL/GenBank/DDBJ databases">
        <authorList>
            <person name="Martin A.A."/>
        </authorList>
    </citation>
    <scope>NUCLEOTIDE SEQUENCE</scope>
</reference>
<dbReference type="CDD" id="cd00109">
    <property type="entry name" value="Kunitz-type"/>
    <property type="match status" value="1"/>
</dbReference>
<name>A0A0K0D1M8_ANGCA</name>
<sequence length="129" mass="14173">LLVLAPTPGTMRPNLPRREEQENRITISELTTTSNPVPLPPLMNLFGGVLGGPPQYSLPTLPPPPTTTTLALRQICSLPPLTGNCSRARIMWYYDNETRKCERFSFSGCGNLNRFPSKAQCEQACNGQG</sequence>
<evidence type="ECO:0000256" key="6">
    <source>
        <dbReference type="ARBA" id="ARBA00023240"/>
    </source>
</evidence>
<evidence type="ECO:0000256" key="5">
    <source>
        <dbReference type="ARBA" id="ARBA00023157"/>
    </source>
</evidence>
<dbReference type="Gene3D" id="4.10.410.10">
    <property type="entry name" value="Pancreatic trypsin inhibitor Kunitz domain"/>
    <property type="match status" value="1"/>
</dbReference>
<dbReference type="GO" id="GO:0004867">
    <property type="term" value="F:serine-type endopeptidase inhibitor activity"/>
    <property type="evidence" value="ECO:0007669"/>
    <property type="project" value="UniProtKB-KW"/>
</dbReference>
<keyword evidence="7" id="KW-1203">Blood coagulation cascade inhibiting toxin</keyword>
<dbReference type="PANTHER" id="PTHR10083">
    <property type="entry name" value="KUNITZ-TYPE PROTEASE INHIBITOR-RELATED"/>
    <property type="match status" value="1"/>
</dbReference>
<comment type="subcellular location">
    <subcellularLocation>
        <location evidence="1">Secreted</location>
    </subcellularLocation>
</comment>
<keyword evidence="9" id="KW-1185">Reference proteome</keyword>
<evidence type="ECO:0000256" key="1">
    <source>
        <dbReference type="ARBA" id="ARBA00004613"/>
    </source>
</evidence>
<dbReference type="InterPro" id="IPR002223">
    <property type="entry name" value="Kunitz_BPTI"/>
</dbReference>
<protein>
    <submittedName>
        <fullName evidence="10">BPTI/Kunitz inhibitor domain-containing protein</fullName>
    </submittedName>
</protein>
<proteinExistence type="predicted"/>
<evidence type="ECO:0000259" key="8">
    <source>
        <dbReference type="PROSITE" id="PS50279"/>
    </source>
</evidence>
<reference evidence="10" key="2">
    <citation type="submission" date="2017-02" db="UniProtKB">
        <authorList>
            <consortium name="WormBaseParasite"/>
        </authorList>
    </citation>
    <scope>IDENTIFICATION</scope>
</reference>
<keyword evidence="5" id="KW-1015">Disulfide bond</keyword>
<keyword evidence="6" id="KW-0800">Toxin</keyword>
<keyword evidence="2" id="KW-0964">Secreted</keyword>
<dbReference type="PROSITE" id="PS50279">
    <property type="entry name" value="BPTI_KUNITZ_2"/>
    <property type="match status" value="1"/>
</dbReference>